<dbReference type="OrthoDB" id="185620at2"/>
<proteinExistence type="predicted"/>
<feature type="compositionally biased region" description="Low complexity" evidence="1">
    <location>
        <begin position="182"/>
        <end position="191"/>
    </location>
</feature>
<evidence type="ECO:0000313" key="3">
    <source>
        <dbReference type="EMBL" id="GEP43318.1"/>
    </source>
</evidence>
<dbReference type="InterPro" id="IPR048049">
    <property type="entry name" value="Amuc_1100-like"/>
</dbReference>
<keyword evidence="2" id="KW-1133">Transmembrane helix</keyword>
<name>A0A512M990_9BACT</name>
<reference evidence="3 4" key="1">
    <citation type="submission" date="2019-07" db="EMBL/GenBank/DDBJ databases">
        <title>Whole genome shotgun sequence of Brevifollis gellanilyticus NBRC 108608.</title>
        <authorList>
            <person name="Hosoyama A."/>
            <person name="Uohara A."/>
            <person name="Ohji S."/>
            <person name="Ichikawa N."/>
        </authorList>
    </citation>
    <scope>NUCLEOTIDE SEQUENCE [LARGE SCALE GENOMIC DNA]</scope>
    <source>
        <strain evidence="3 4">NBRC 108608</strain>
    </source>
</reference>
<gene>
    <name evidence="3" type="ORF">BGE01nite_26090</name>
</gene>
<dbReference type="RefSeq" id="WP_146850896.1">
    <property type="nucleotide sequence ID" value="NZ_BKAG01000016.1"/>
</dbReference>
<feature type="region of interest" description="Disordered" evidence="1">
    <location>
        <begin position="176"/>
        <end position="207"/>
    </location>
</feature>
<keyword evidence="4" id="KW-1185">Reference proteome</keyword>
<dbReference type="AlphaFoldDB" id="A0A512M990"/>
<evidence type="ECO:0000256" key="2">
    <source>
        <dbReference type="SAM" id="Phobius"/>
    </source>
</evidence>
<keyword evidence="2" id="KW-0812">Transmembrane</keyword>
<sequence>MSWIQDNKVPAAILGLTGAGVVGLGVVLFNTWSAASASQEQFDSVNTSLANLKSASLAPTPENLAQKQALVGDYEKAVGQLSLVLYKLQPDDKPTTNTDFQAKLKTKVAEIKKDGSGHLPAEFNLGFDQYTSELPKNDQVAAELSTYLDSVDSIVRLALKSGIRTVDMLDRSLLASEKGDQPARPQPAARPKGNAKGQQRQAAAAPVSITERRQVRLTVRTDQAGLQALLSGLTSPSDMPFFTVARLVRIENEVQVGPVRTALTPAAAPEEGAAPAPGADGAAAKPAPVGIQPAPVDSMVVLGRETLRAYIEIDLVKFLNPQTAAAGH</sequence>
<dbReference type="Proteomes" id="UP000321577">
    <property type="component" value="Unassembled WGS sequence"/>
</dbReference>
<organism evidence="3 4">
    <name type="scientific">Brevifollis gellanilyticus</name>
    <dbReference type="NCBI Taxonomy" id="748831"/>
    <lineage>
        <taxon>Bacteria</taxon>
        <taxon>Pseudomonadati</taxon>
        <taxon>Verrucomicrobiota</taxon>
        <taxon>Verrucomicrobiia</taxon>
        <taxon>Verrucomicrobiales</taxon>
        <taxon>Verrucomicrobiaceae</taxon>
    </lineage>
</organism>
<feature type="transmembrane region" description="Helical" evidence="2">
    <location>
        <begin position="12"/>
        <end position="32"/>
    </location>
</feature>
<evidence type="ECO:0000256" key="1">
    <source>
        <dbReference type="SAM" id="MobiDB-lite"/>
    </source>
</evidence>
<accession>A0A512M990</accession>
<dbReference type="NCBIfam" id="NF038287">
    <property type="entry name" value="Amuc_1100_fam"/>
    <property type="match status" value="1"/>
</dbReference>
<comment type="caution">
    <text evidence="3">The sequence shown here is derived from an EMBL/GenBank/DDBJ whole genome shotgun (WGS) entry which is preliminary data.</text>
</comment>
<keyword evidence="2" id="KW-0472">Membrane</keyword>
<dbReference type="EMBL" id="BKAG01000016">
    <property type="protein sequence ID" value="GEP43318.1"/>
    <property type="molecule type" value="Genomic_DNA"/>
</dbReference>
<protein>
    <submittedName>
        <fullName evidence="3">Uncharacterized protein</fullName>
    </submittedName>
</protein>
<evidence type="ECO:0000313" key="4">
    <source>
        <dbReference type="Proteomes" id="UP000321577"/>
    </source>
</evidence>